<dbReference type="AlphaFoldDB" id="A0A0F9D152"/>
<organism evidence="1">
    <name type="scientific">marine sediment metagenome</name>
    <dbReference type="NCBI Taxonomy" id="412755"/>
    <lineage>
        <taxon>unclassified sequences</taxon>
        <taxon>metagenomes</taxon>
        <taxon>ecological metagenomes</taxon>
    </lineage>
</organism>
<dbReference type="EMBL" id="LAZR01043961">
    <property type="protein sequence ID" value="KKL05823.1"/>
    <property type="molecule type" value="Genomic_DNA"/>
</dbReference>
<proteinExistence type="predicted"/>
<gene>
    <name evidence="1" type="ORF">LCGC14_2602170</name>
</gene>
<reference evidence="1" key="1">
    <citation type="journal article" date="2015" name="Nature">
        <title>Complex archaea that bridge the gap between prokaryotes and eukaryotes.</title>
        <authorList>
            <person name="Spang A."/>
            <person name="Saw J.H."/>
            <person name="Jorgensen S.L."/>
            <person name="Zaremba-Niedzwiedzka K."/>
            <person name="Martijn J."/>
            <person name="Lind A.E."/>
            <person name="van Eijk R."/>
            <person name="Schleper C."/>
            <person name="Guy L."/>
            <person name="Ettema T.J."/>
        </authorList>
    </citation>
    <scope>NUCLEOTIDE SEQUENCE</scope>
</reference>
<name>A0A0F9D152_9ZZZZ</name>
<evidence type="ECO:0000313" key="1">
    <source>
        <dbReference type="EMBL" id="KKL05823.1"/>
    </source>
</evidence>
<comment type="caution">
    <text evidence="1">The sequence shown here is derived from an EMBL/GenBank/DDBJ whole genome shotgun (WGS) entry which is preliminary data.</text>
</comment>
<protein>
    <submittedName>
        <fullName evidence="1">Uncharacterized protein</fullName>
    </submittedName>
</protein>
<sequence length="136" mass="15906">MKIFAFDRDETVDVNGGPIPLGWVHWLARETHHQVWAVGNQLLVDEAGIPGVEEMERRTGQSHEELLVDVPPHIREQHRSNVKGKMQRLMLLDQIYSVASAKIVIDDYDLAHVDGWEYFTPERFMERWGHYFPDTR</sequence>
<accession>A0A0F9D152</accession>